<evidence type="ECO:0000256" key="1">
    <source>
        <dbReference type="ARBA" id="ARBA00004370"/>
    </source>
</evidence>
<protein>
    <recommendedName>
        <fullName evidence="7">Receptor ligand binding region domain-containing protein</fullName>
    </recommendedName>
</protein>
<keyword evidence="3 5" id="KW-1133">Transmembrane helix</keyword>
<evidence type="ECO:0000256" key="2">
    <source>
        <dbReference type="ARBA" id="ARBA00022692"/>
    </source>
</evidence>
<keyword evidence="6" id="KW-0732">Signal</keyword>
<dbReference type="OrthoDB" id="10674682at2759"/>
<evidence type="ECO:0000313" key="9">
    <source>
        <dbReference type="Proteomes" id="UP000192578"/>
    </source>
</evidence>
<dbReference type="Pfam" id="PF01094">
    <property type="entry name" value="ANF_receptor"/>
    <property type="match status" value="1"/>
</dbReference>
<organism evidence="8 9">
    <name type="scientific">Hypsibius exemplaris</name>
    <name type="common">Freshwater tardigrade</name>
    <dbReference type="NCBI Taxonomy" id="2072580"/>
    <lineage>
        <taxon>Eukaryota</taxon>
        <taxon>Metazoa</taxon>
        <taxon>Ecdysozoa</taxon>
        <taxon>Tardigrada</taxon>
        <taxon>Eutardigrada</taxon>
        <taxon>Parachela</taxon>
        <taxon>Hypsibioidea</taxon>
        <taxon>Hypsibiidae</taxon>
        <taxon>Hypsibius</taxon>
    </lineage>
</organism>
<sequence length="563" mass="62845">MSSFLRVAAKTVLILSQLFGCIAVPAETQRPIIAPKISIVVYGRVASQGVTSLSITEPPFEVAFERIKEELGDRYDLSYIQTTAFPCLSALPSYDNGADNLAWWYNKRHQVNHSFIFLTPGGSGVLCDASDGSVHSLADNWNTLAFNTVSGLEIQARIPPFSTSFSFTSVGATGYIENALALAAYYKWSSIFTLWDESSVPSFRALALGLDKGLRRTTILREFCSIKSTPSFDFTQTLWAFGNVSRVMFYYGHAAQLRRLLITAATFNMIGEQYVYVATEMMPAPSLYGNLSWYKGDADDEVARRAFESVLILQSLDAASQTNKTQRYRGELLVEFRKRSLLKYNTTYAPGNDLATVLLDGYITVLLVGQVLHEALENHDDLSDGRGLASRLLNRTFNTADFGEIFVDKNGQRKSSQAVAYFDVVRNVRQIFLVQYASSPGSLKPVNEQIPWPRGAWPSLPRLICGYRGDTCPTSRSPGVWIGSTTGVCVAIILCSCVLLRWMKQFPSGWESSWLLEQQELSFKTQNQMSNATFLRSYMKTLETIRCMGTSLESYSALRESWL</sequence>
<dbReference type="Gene3D" id="3.40.50.2300">
    <property type="match status" value="1"/>
</dbReference>
<dbReference type="InterPro" id="IPR001828">
    <property type="entry name" value="ANF_lig-bd_rcpt"/>
</dbReference>
<dbReference type="SUPFAM" id="SSF53822">
    <property type="entry name" value="Periplasmic binding protein-like I"/>
    <property type="match status" value="1"/>
</dbReference>
<dbReference type="InterPro" id="IPR028082">
    <property type="entry name" value="Peripla_BP_I"/>
</dbReference>
<evidence type="ECO:0000256" key="3">
    <source>
        <dbReference type="ARBA" id="ARBA00022989"/>
    </source>
</evidence>
<reference evidence="9" key="1">
    <citation type="submission" date="2017-01" db="EMBL/GenBank/DDBJ databases">
        <title>Comparative genomics of anhydrobiosis in the tardigrade Hypsibius dujardini.</title>
        <authorList>
            <person name="Yoshida Y."/>
            <person name="Koutsovoulos G."/>
            <person name="Laetsch D."/>
            <person name="Stevens L."/>
            <person name="Kumar S."/>
            <person name="Horikawa D."/>
            <person name="Ishino K."/>
            <person name="Komine S."/>
            <person name="Tomita M."/>
            <person name="Blaxter M."/>
            <person name="Arakawa K."/>
        </authorList>
    </citation>
    <scope>NUCLEOTIDE SEQUENCE [LARGE SCALE GENOMIC DNA]</scope>
    <source>
        <strain evidence="9">Z151</strain>
    </source>
</reference>
<evidence type="ECO:0000256" key="5">
    <source>
        <dbReference type="SAM" id="Phobius"/>
    </source>
</evidence>
<feature type="signal peptide" evidence="6">
    <location>
        <begin position="1"/>
        <end position="28"/>
    </location>
</feature>
<evidence type="ECO:0000313" key="8">
    <source>
        <dbReference type="EMBL" id="OQV18899.1"/>
    </source>
</evidence>
<evidence type="ECO:0000259" key="7">
    <source>
        <dbReference type="Pfam" id="PF01094"/>
    </source>
</evidence>
<dbReference type="AlphaFoldDB" id="A0A1W0WUK8"/>
<dbReference type="EMBL" id="MTYJ01000044">
    <property type="protein sequence ID" value="OQV18899.1"/>
    <property type="molecule type" value="Genomic_DNA"/>
</dbReference>
<comment type="subcellular location">
    <subcellularLocation>
        <location evidence="1">Membrane</location>
    </subcellularLocation>
</comment>
<comment type="caution">
    <text evidence="8">The sequence shown here is derived from an EMBL/GenBank/DDBJ whole genome shotgun (WGS) entry which is preliminary data.</text>
</comment>
<keyword evidence="2 5" id="KW-0812">Transmembrane</keyword>
<feature type="domain" description="Receptor ligand binding region" evidence="7">
    <location>
        <begin position="134"/>
        <end position="416"/>
    </location>
</feature>
<name>A0A1W0WUK8_HYPEX</name>
<keyword evidence="4 5" id="KW-0472">Membrane</keyword>
<accession>A0A1W0WUK8</accession>
<feature type="chain" id="PRO_5013094079" description="Receptor ligand binding region domain-containing protein" evidence="6">
    <location>
        <begin position="29"/>
        <end position="563"/>
    </location>
</feature>
<dbReference type="GO" id="GO:0016020">
    <property type="term" value="C:membrane"/>
    <property type="evidence" value="ECO:0007669"/>
    <property type="project" value="UniProtKB-SubCell"/>
</dbReference>
<feature type="transmembrane region" description="Helical" evidence="5">
    <location>
        <begin position="480"/>
        <end position="500"/>
    </location>
</feature>
<proteinExistence type="predicted"/>
<dbReference type="Proteomes" id="UP000192578">
    <property type="component" value="Unassembled WGS sequence"/>
</dbReference>
<evidence type="ECO:0000256" key="6">
    <source>
        <dbReference type="SAM" id="SignalP"/>
    </source>
</evidence>
<gene>
    <name evidence="8" type="ORF">BV898_06961</name>
</gene>
<keyword evidence="9" id="KW-1185">Reference proteome</keyword>
<evidence type="ECO:0000256" key="4">
    <source>
        <dbReference type="ARBA" id="ARBA00023136"/>
    </source>
</evidence>